<proteinExistence type="predicted"/>
<dbReference type="Proteomes" id="UP000253594">
    <property type="component" value="Unassembled WGS sequence"/>
</dbReference>
<reference evidence="1 2" key="1">
    <citation type="submission" date="2018-07" db="EMBL/GenBank/DDBJ databases">
        <title>Mechanisms of high-level aminoglycoside resistance among Gram-negative pathogens in Brazil.</title>
        <authorList>
            <person name="Ballaben A.S."/>
            <person name="Darini A.L.C."/>
            <person name="Doi Y."/>
        </authorList>
    </citation>
    <scope>NUCLEOTIDE SEQUENCE [LARGE SCALE GENOMIC DNA]</scope>
    <source>
        <strain evidence="1 2">B2-305</strain>
    </source>
</reference>
<name>A0A367LYM0_PSEAI</name>
<evidence type="ECO:0000313" key="2">
    <source>
        <dbReference type="Proteomes" id="UP000253594"/>
    </source>
</evidence>
<protein>
    <submittedName>
        <fullName evidence="1">YciI family protein</fullName>
    </submittedName>
</protein>
<dbReference type="Gene3D" id="3.30.70.1060">
    <property type="entry name" value="Dimeric alpha+beta barrel"/>
    <property type="match status" value="1"/>
</dbReference>
<dbReference type="EMBL" id="QORE01002356">
    <property type="protein sequence ID" value="RCI70162.1"/>
    <property type="molecule type" value="Genomic_DNA"/>
</dbReference>
<organism evidence="1 2">
    <name type="scientific">Pseudomonas aeruginosa</name>
    <dbReference type="NCBI Taxonomy" id="287"/>
    <lineage>
        <taxon>Bacteria</taxon>
        <taxon>Pseudomonadati</taxon>
        <taxon>Pseudomonadota</taxon>
        <taxon>Gammaproteobacteria</taxon>
        <taxon>Pseudomonadales</taxon>
        <taxon>Pseudomonadaceae</taxon>
        <taxon>Pseudomonas</taxon>
    </lineage>
</organism>
<sequence>MKYLCLIYFDEAKLAAVPAEELAAIVDECMTY</sequence>
<feature type="non-terminal residue" evidence="1">
    <location>
        <position position="32"/>
    </location>
</feature>
<gene>
    <name evidence="1" type="ORF">DT376_36030</name>
</gene>
<evidence type="ECO:0000313" key="1">
    <source>
        <dbReference type="EMBL" id="RCI70162.1"/>
    </source>
</evidence>
<comment type="caution">
    <text evidence="1">The sequence shown here is derived from an EMBL/GenBank/DDBJ whole genome shotgun (WGS) entry which is preliminary data.</text>
</comment>
<dbReference type="AlphaFoldDB" id="A0A367LYM0"/>
<accession>A0A367LYM0</accession>